<comment type="caution">
    <text evidence="1">The sequence shown here is derived from an EMBL/GenBank/DDBJ whole genome shotgun (WGS) entry which is preliminary data.</text>
</comment>
<proteinExistence type="predicted"/>
<sequence>MRSLPRPLSEFSSSAIWMESSRVGARTNACGRVSPGSHSSMIGMPNAAVLPVPVWACPIRSFSPERSFGMVSSWIGDGVSNPFARNASRIGSEIPRLRKFSRSLIKYLSCRLLLLDNLYAYGENALWRVRSSNSVVSPAPPEIGR</sequence>
<organism evidence="1">
    <name type="scientific">bioreactor metagenome</name>
    <dbReference type="NCBI Taxonomy" id="1076179"/>
    <lineage>
        <taxon>unclassified sequences</taxon>
        <taxon>metagenomes</taxon>
        <taxon>ecological metagenomes</taxon>
    </lineage>
</organism>
<dbReference type="EMBL" id="VSSQ01066321">
    <property type="protein sequence ID" value="MPN18893.1"/>
    <property type="molecule type" value="Genomic_DNA"/>
</dbReference>
<protein>
    <submittedName>
        <fullName evidence="1">Uncharacterized protein</fullName>
    </submittedName>
</protein>
<dbReference type="AlphaFoldDB" id="A0A645G4E2"/>
<gene>
    <name evidence="1" type="ORF">SDC9_166258</name>
</gene>
<accession>A0A645G4E2</accession>
<name>A0A645G4E2_9ZZZZ</name>
<evidence type="ECO:0000313" key="1">
    <source>
        <dbReference type="EMBL" id="MPN18893.1"/>
    </source>
</evidence>
<reference evidence="1" key="1">
    <citation type="submission" date="2019-08" db="EMBL/GenBank/DDBJ databases">
        <authorList>
            <person name="Kucharzyk K."/>
            <person name="Murdoch R.W."/>
            <person name="Higgins S."/>
            <person name="Loffler F."/>
        </authorList>
    </citation>
    <scope>NUCLEOTIDE SEQUENCE</scope>
</reference>